<proteinExistence type="predicted"/>
<reference evidence="2 3" key="1">
    <citation type="submission" date="2021-12" db="EMBL/GenBank/DDBJ databases">
        <title>Genome sequencing of bacteria with rrn-lacking chromosome and rrn-plasmid.</title>
        <authorList>
            <person name="Anda M."/>
            <person name="Iwasaki W."/>
        </authorList>
    </citation>
    <scope>NUCLEOTIDE SEQUENCE [LARGE SCALE GENOMIC DNA]</scope>
    <source>
        <strain evidence="2 3">DSM 100852</strain>
        <plasmid evidence="2 3">pFA5</plasmid>
    </source>
</reference>
<sequence>MQSSNKDIHSAIRSKIKAILLVINRMSSPYFLPVLVYSLLLILIYLISIALYHMP</sequence>
<keyword evidence="1" id="KW-0472">Membrane</keyword>
<dbReference type="KEGG" id="fax:FUAX_49260"/>
<evidence type="ECO:0000313" key="3">
    <source>
        <dbReference type="Proteomes" id="UP001348817"/>
    </source>
</evidence>
<evidence type="ECO:0000313" key="2">
    <source>
        <dbReference type="EMBL" id="BDD12494.1"/>
    </source>
</evidence>
<feature type="transmembrane region" description="Helical" evidence="1">
    <location>
        <begin position="30"/>
        <end position="52"/>
    </location>
</feature>
<dbReference type="Proteomes" id="UP001348817">
    <property type="component" value="Plasmid pFA5"/>
</dbReference>
<geneLocation type="plasmid" evidence="2 3">
    <name>pFA5</name>
</geneLocation>
<dbReference type="RefSeq" id="WP_338395820.1">
    <property type="nucleotide sequence ID" value="NZ_AP025319.1"/>
</dbReference>
<keyword evidence="3" id="KW-1185">Reference proteome</keyword>
<keyword evidence="1" id="KW-1133">Transmembrane helix</keyword>
<dbReference type="EMBL" id="AP025319">
    <property type="protein sequence ID" value="BDD12494.1"/>
    <property type="molecule type" value="Genomic_DNA"/>
</dbReference>
<dbReference type="AlphaFoldDB" id="A0AAU9CK86"/>
<accession>A0AAU9CK86</accession>
<keyword evidence="2" id="KW-0614">Plasmid</keyword>
<name>A0AAU9CK86_9BACT</name>
<gene>
    <name evidence="2" type="ORF">FUAX_49260</name>
</gene>
<protein>
    <submittedName>
        <fullName evidence="2">Uncharacterized protein</fullName>
    </submittedName>
</protein>
<keyword evidence="1" id="KW-0812">Transmembrane</keyword>
<organism evidence="2 3">
    <name type="scientific">Fulvitalea axinellae</name>
    <dbReference type="NCBI Taxonomy" id="1182444"/>
    <lineage>
        <taxon>Bacteria</taxon>
        <taxon>Pseudomonadati</taxon>
        <taxon>Bacteroidota</taxon>
        <taxon>Cytophagia</taxon>
        <taxon>Cytophagales</taxon>
        <taxon>Persicobacteraceae</taxon>
        <taxon>Fulvitalea</taxon>
    </lineage>
</organism>
<evidence type="ECO:0000256" key="1">
    <source>
        <dbReference type="SAM" id="Phobius"/>
    </source>
</evidence>